<evidence type="ECO:0000259" key="8">
    <source>
        <dbReference type="Pfam" id="PF25967"/>
    </source>
</evidence>
<evidence type="ECO:0000259" key="6">
    <source>
        <dbReference type="Pfam" id="PF25917"/>
    </source>
</evidence>
<feature type="compositionally biased region" description="Low complexity" evidence="5">
    <location>
        <begin position="406"/>
        <end position="416"/>
    </location>
</feature>
<evidence type="ECO:0000256" key="3">
    <source>
        <dbReference type="ARBA" id="ARBA00023054"/>
    </source>
</evidence>
<dbReference type="GO" id="GO:0015562">
    <property type="term" value="F:efflux transmembrane transporter activity"/>
    <property type="evidence" value="ECO:0007669"/>
    <property type="project" value="InterPro"/>
</dbReference>
<evidence type="ECO:0000313" key="10">
    <source>
        <dbReference type="Proteomes" id="UP000030364"/>
    </source>
</evidence>
<dbReference type="Gene3D" id="2.40.50.100">
    <property type="match status" value="1"/>
</dbReference>
<feature type="domain" description="Multidrug resistance protein MdtA-like barrel-sandwich hybrid" evidence="6">
    <location>
        <begin position="54"/>
        <end position="246"/>
    </location>
</feature>
<keyword evidence="3 4" id="KW-0175">Coiled coil</keyword>
<organism evidence="9 10">
    <name type="scientific">Thermus filiformis</name>
    <dbReference type="NCBI Taxonomy" id="276"/>
    <lineage>
        <taxon>Bacteria</taxon>
        <taxon>Thermotogati</taxon>
        <taxon>Deinococcota</taxon>
        <taxon>Deinococci</taxon>
        <taxon>Thermales</taxon>
        <taxon>Thermaceae</taxon>
        <taxon>Thermus</taxon>
    </lineage>
</organism>
<evidence type="ECO:0000256" key="2">
    <source>
        <dbReference type="ARBA" id="ARBA00009477"/>
    </source>
</evidence>
<dbReference type="EMBL" id="JPSL02000036">
    <property type="protein sequence ID" value="KGQ22139.2"/>
    <property type="molecule type" value="Genomic_DNA"/>
</dbReference>
<sequence length="424" mass="45582">MLLLVLAGGLGYLLLRPRPQAQEAAATPQVYTVARGTVRVAVSGSGRLEAWQTWEVRPEVQGVLRTVAQEGDRVQKGQVLAELDPEPFQRALAKAQEDLRRAQATLENTRVQGQNALASLRSSLVQAETAYQNALAGLKTAEENLKAARLLYEAGGISRQALAEAENAYESARRTLENARASLEAAREALRLREAQLKEDLRSQEAALAQARLALEEARSNLAKARVTAPVDGVVLSVAQNPGAQVGPTTPLLTLGDLSAFRLVLEVDETEIARVKEGLPVEVSLEGLPGETLRGRVEAISPQGEVVNNIPVFKVTVRLPPDERLRPGMSADGEIIVEEARDVLVVPKRAVERVRNRAYVTVLLPDGSTDTVRVTLGPEDATQVAVLEGLKEGDRVVLPQAPAPAPASRQQTAPTPFLFPGPGR</sequence>
<evidence type="ECO:0000256" key="1">
    <source>
        <dbReference type="ARBA" id="ARBA00004196"/>
    </source>
</evidence>
<dbReference type="Gene3D" id="2.40.30.170">
    <property type="match status" value="1"/>
</dbReference>
<dbReference type="STRING" id="276.THFILI_02470"/>
<dbReference type="InterPro" id="IPR058792">
    <property type="entry name" value="Beta-barrel_RND_2"/>
</dbReference>
<evidence type="ECO:0000313" key="9">
    <source>
        <dbReference type="EMBL" id="KGQ22139.2"/>
    </source>
</evidence>
<dbReference type="PANTHER" id="PTHR32347">
    <property type="entry name" value="EFFLUX SYSTEM COMPONENT YKNX-RELATED"/>
    <property type="match status" value="1"/>
</dbReference>
<comment type="subcellular location">
    <subcellularLocation>
        <location evidence="1">Cell envelope</location>
    </subcellularLocation>
</comment>
<feature type="domain" description="CusB-like beta-barrel" evidence="7">
    <location>
        <begin position="264"/>
        <end position="332"/>
    </location>
</feature>
<dbReference type="SUPFAM" id="SSF111369">
    <property type="entry name" value="HlyD-like secretion proteins"/>
    <property type="match status" value="2"/>
</dbReference>
<dbReference type="InterPro" id="IPR050465">
    <property type="entry name" value="UPF0194_transport"/>
</dbReference>
<evidence type="ECO:0000259" key="7">
    <source>
        <dbReference type="Pfam" id="PF25954"/>
    </source>
</evidence>
<name>A0A0A2XAC3_THEFI</name>
<comment type="similarity">
    <text evidence="2">Belongs to the membrane fusion protein (MFP) (TC 8.A.1) family.</text>
</comment>
<accession>A0A0A2XAC3</accession>
<dbReference type="Pfam" id="PF25954">
    <property type="entry name" value="Beta-barrel_RND_2"/>
    <property type="match status" value="1"/>
</dbReference>
<evidence type="ECO:0000256" key="4">
    <source>
        <dbReference type="SAM" id="Coils"/>
    </source>
</evidence>
<dbReference type="Pfam" id="PF25967">
    <property type="entry name" value="RND-MFP_C"/>
    <property type="match status" value="1"/>
</dbReference>
<dbReference type="NCBIfam" id="TIGR01730">
    <property type="entry name" value="RND_mfp"/>
    <property type="match status" value="1"/>
</dbReference>
<protein>
    <submittedName>
        <fullName evidence="9">RND transporter</fullName>
    </submittedName>
</protein>
<dbReference type="Gene3D" id="1.10.287.470">
    <property type="entry name" value="Helix hairpin bin"/>
    <property type="match status" value="2"/>
</dbReference>
<feature type="region of interest" description="Disordered" evidence="5">
    <location>
        <begin position="399"/>
        <end position="424"/>
    </location>
</feature>
<feature type="coiled-coil region" evidence="4">
    <location>
        <begin position="92"/>
        <end position="228"/>
    </location>
</feature>
<evidence type="ECO:0000256" key="5">
    <source>
        <dbReference type="SAM" id="MobiDB-lite"/>
    </source>
</evidence>
<dbReference type="GO" id="GO:0030313">
    <property type="term" value="C:cell envelope"/>
    <property type="evidence" value="ECO:0007669"/>
    <property type="project" value="UniProtKB-SubCell"/>
</dbReference>
<dbReference type="InterPro" id="IPR006143">
    <property type="entry name" value="RND_pump_MFP"/>
</dbReference>
<comment type="caution">
    <text evidence="9">The sequence shown here is derived from an EMBL/GenBank/DDBJ whole genome shotgun (WGS) entry which is preliminary data.</text>
</comment>
<dbReference type="AlphaFoldDB" id="A0A0A2XAC3"/>
<dbReference type="Gene3D" id="2.40.420.20">
    <property type="match status" value="1"/>
</dbReference>
<dbReference type="Pfam" id="PF25917">
    <property type="entry name" value="BSH_RND"/>
    <property type="match status" value="1"/>
</dbReference>
<dbReference type="InterPro" id="IPR058625">
    <property type="entry name" value="MdtA-like_BSH"/>
</dbReference>
<feature type="domain" description="Multidrug resistance protein MdtA-like C-terminal permuted SH3" evidence="8">
    <location>
        <begin position="342"/>
        <end position="398"/>
    </location>
</feature>
<dbReference type="InterPro" id="IPR058627">
    <property type="entry name" value="MdtA-like_C"/>
</dbReference>
<keyword evidence="10" id="KW-1185">Reference proteome</keyword>
<dbReference type="Proteomes" id="UP000030364">
    <property type="component" value="Unassembled WGS sequence"/>
</dbReference>
<gene>
    <name evidence="9" type="ORF">THFILI_02470</name>
</gene>
<proteinExistence type="inferred from homology"/>
<dbReference type="GO" id="GO:0016020">
    <property type="term" value="C:membrane"/>
    <property type="evidence" value="ECO:0007669"/>
    <property type="project" value="InterPro"/>
</dbReference>
<reference evidence="9 10" key="1">
    <citation type="journal article" date="2015" name="Genome Announc.">
        <title>Draft Genome Sequence of the Thermophile Thermus filiformis ATCC 43280, Producer of Carotenoid-(Di)glucoside-Branched Fatty Acid (Di)esters and Source of Hyperthermostable Enzymes of Biotechnological Interest.</title>
        <authorList>
            <person name="Mandelli F."/>
            <person name="Oliveira Ramires B."/>
            <person name="Couger M.B."/>
            <person name="Paixao D.A."/>
            <person name="Camilo C.M."/>
            <person name="Polikarpov I."/>
            <person name="Prade R."/>
            <person name="Riano-Pachon D.M."/>
            <person name="Squina F.M."/>
        </authorList>
    </citation>
    <scope>NUCLEOTIDE SEQUENCE [LARGE SCALE GENOMIC DNA]</scope>
    <source>
        <strain evidence="9 10">ATCC 43280</strain>
    </source>
</reference>